<feature type="transmembrane region" description="Helical" evidence="10">
    <location>
        <begin position="149"/>
        <end position="171"/>
    </location>
</feature>
<keyword evidence="12" id="KW-1185">Reference proteome</keyword>
<sequence length="464" mass="52747">MIFSQLEFFIFFAVVLVGLGLVRSNRAGKLWLLAASYYFYAYWDWRFLSLILLSTVVDYCVGLGLKGEHRTRRRRALLGLSLSVNLGLLGFFKYFNFFIDSARPLVEAMGLHAGSLDILLPVGISFYTFQTLSYTIDVYRGKLDVHEDFFDFALFVAFFPQLVAGPIVRAAHFLPQLARRQPLTAANFYLGFQVFTYGLFKKVFVADRLAMYSDHVFANAGAYDCTTTWLGALAYSMQIYFDFSGYSDMAIGVACIMGYSLGENFNFPYLAKSPREFWRRWHISLSTWVRDYIYIPLGGSRGGKWRTFINGMTAMVLCGLWHGAAWTFVAWGALHGLALAFDRVVATAVGDRRVPGAGLLGWAATMFFVVQGWVLFRSESFEHAALMFRQMFVPVQGVAWYHPIVPFMLAGMAVVHAMKAAGGWERVLLPERARWFSPTLLFSLLWLSVVFRPTGFNPFIYFQF</sequence>
<dbReference type="RefSeq" id="WP_367614062.1">
    <property type="nucleotide sequence ID" value="NZ_WODC01000005.1"/>
</dbReference>
<evidence type="ECO:0000256" key="8">
    <source>
        <dbReference type="ARBA" id="ARBA00023315"/>
    </source>
</evidence>
<feature type="transmembrane region" description="Helical" evidence="10">
    <location>
        <begin position="111"/>
        <end position="129"/>
    </location>
</feature>
<dbReference type="Pfam" id="PF03062">
    <property type="entry name" value="MBOAT"/>
    <property type="match status" value="1"/>
</dbReference>
<evidence type="ECO:0000256" key="2">
    <source>
        <dbReference type="ARBA" id="ARBA00010323"/>
    </source>
</evidence>
<keyword evidence="5 10" id="KW-0812">Transmembrane</keyword>
<evidence type="ECO:0000256" key="1">
    <source>
        <dbReference type="ARBA" id="ARBA00004651"/>
    </source>
</evidence>
<evidence type="ECO:0000313" key="11">
    <source>
        <dbReference type="EMBL" id="MUM77825.1"/>
    </source>
</evidence>
<evidence type="ECO:0000256" key="7">
    <source>
        <dbReference type="ARBA" id="ARBA00023136"/>
    </source>
</evidence>
<dbReference type="PANTHER" id="PTHR13285:SF23">
    <property type="entry name" value="TEICHOIC ACID D-ALANYLTRANSFERASE"/>
    <property type="match status" value="1"/>
</dbReference>
<comment type="similarity">
    <text evidence="2 9">Belongs to the membrane-bound acyltransferase family.</text>
</comment>
<organism evidence="11 12">
    <name type="scientific">Pseudodesulfovibrio alkaliphilus</name>
    <dbReference type="NCBI Taxonomy" id="2661613"/>
    <lineage>
        <taxon>Bacteria</taxon>
        <taxon>Pseudomonadati</taxon>
        <taxon>Thermodesulfobacteriota</taxon>
        <taxon>Desulfovibrionia</taxon>
        <taxon>Desulfovibrionales</taxon>
        <taxon>Desulfovibrionaceae</taxon>
    </lineage>
</organism>
<evidence type="ECO:0000256" key="10">
    <source>
        <dbReference type="SAM" id="Phobius"/>
    </source>
</evidence>
<feature type="transmembrane region" description="Helical" evidence="10">
    <location>
        <begin position="397"/>
        <end position="415"/>
    </location>
</feature>
<reference evidence="11 12" key="1">
    <citation type="submission" date="2019-11" db="EMBL/GenBank/DDBJ databases">
        <title>Pseudodesulfovibrio alkaliphilus, sp. nov., an alkaliphilic sulfate-reducing bacteria from mud volcano of Taman peninsula, Russia.</title>
        <authorList>
            <person name="Frolova A."/>
            <person name="Merkel A.Y."/>
            <person name="Slobodkin A.I."/>
        </authorList>
    </citation>
    <scope>NUCLEOTIDE SEQUENCE [LARGE SCALE GENOMIC DNA]</scope>
    <source>
        <strain evidence="11 12">F-1</strain>
    </source>
</reference>
<dbReference type="GO" id="GO:0042121">
    <property type="term" value="P:alginic acid biosynthetic process"/>
    <property type="evidence" value="ECO:0007669"/>
    <property type="project" value="InterPro"/>
</dbReference>
<proteinExistence type="inferred from homology"/>
<feature type="transmembrane region" description="Helical" evidence="10">
    <location>
        <begin position="435"/>
        <end position="451"/>
    </location>
</feature>
<feature type="transmembrane region" description="Helical" evidence="10">
    <location>
        <begin position="354"/>
        <end position="376"/>
    </location>
</feature>
<comment type="subcellular location">
    <subcellularLocation>
        <location evidence="1">Cell membrane</location>
        <topology evidence="1">Multi-pass membrane protein</topology>
    </subcellularLocation>
</comment>
<accession>A0A7K1KNZ9</accession>
<dbReference type="PIRSF" id="PIRSF500217">
    <property type="entry name" value="AlgI"/>
    <property type="match status" value="1"/>
</dbReference>
<feature type="transmembrane region" description="Helical" evidence="10">
    <location>
        <begin position="183"/>
        <end position="200"/>
    </location>
</feature>
<dbReference type="Proteomes" id="UP000461162">
    <property type="component" value="Unassembled WGS sequence"/>
</dbReference>
<evidence type="ECO:0000256" key="9">
    <source>
        <dbReference type="PIRNR" id="PIRNR016636"/>
    </source>
</evidence>
<evidence type="ECO:0000313" key="12">
    <source>
        <dbReference type="Proteomes" id="UP000461162"/>
    </source>
</evidence>
<dbReference type="PIRSF" id="PIRSF016636">
    <property type="entry name" value="AlgI_DltB"/>
    <property type="match status" value="1"/>
</dbReference>
<protein>
    <submittedName>
        <fullName evidence="11">MBOAT family protein</fullName>
    </submittedName>
</protein>
<dbReference type="GO" id="GO:0016746">
    <property type="term" value="F:acyltransferase activity"/>
    <property type="evidence" value="ECO:0007669"/>
    <property type="project" value="UniProtKB-KW"/>
</dbReference>
<evidence type="ECO:0000256" key="5">
    <source>
        <dbReference type="ARBA" id="ARBA00022692"/>
    </source>
</evidence>
<dbReference type="InterPro" id="IPR051085">
    <property type="entry name" value="MB_O-acyltransferase"/>
</dbReference>
<keyword evidence="7 9" id="KW-0472">Membrane</keyword>
<comment type="caution">
    <text evidence="11">The sequence shown here is derived from an EMBL/GenBank/DDBJ whole genome shotgun (WGS) entry which is preliminary data.</text>
</comment>
<evidence type="ECO:0000256" key="3">
    <source>
        <dbReference type="ARBA" id="ARBA00022475"/>
    </source>
</evidence>
<dbReference type="AlphaFoldDB" id="A0A7K1KNZ9"/>
<keyword evidence="8 9" id="KW-0012">Acyltransferase</keyword>
<keyword evidence="6 10" id="KW-1133">Transmembrane helix</keyword>
<feature type="transmembrane region" description="Helical" evidence="10">
    <location>
        <begin position="48"/>
        <end position="65"/>
    </location>
</feature>
<feature type="transmembrane region" description="Helical" evidence="10">
    <location>
        <begin position="314"/>
        <end position="334"/>
    </location>
</feature>
<name>A0A7K1KNZ9_9BACT</name>
<evidence type="ECO:0000256" key="6">
    <source>
        <dbReference type="ARBA" id="ARBA00022989"/>
    </source>
</evidence>
<dbReference type="PANTHER" id="PTHR13285">
    <property type="entry name" value="ACYLTRANSFERASE"/>
    <property type="match status" value="1"/>
</dbReference>
<dbReference type="GO" id="GO:0005886">
    <property type="term" value="C:plasma membrane"/>
    <property type="evidence" value="ECO:0007669"/>
    <property type="project" value="UniProtKB-SubCell"/>
</dbReference>
<keyword evidence="4 9" id="KW-0808">Transferase</keyword>
<dbReference type="InterPro" id="IPR028362">
    <property type="entry name" value="AlgI"/>
</dbReference>
<dbReference type="InterPro" id="IPR024194">
    <property type="entry name" value="Ac/AlaTfrase_AlgI/DltB"/>
</dbReference>
<gene>
    <name evidence="11" type="ORF">GKC30_09280</name>
</gene>
<feature type="transmembrane region" description="Helical" evidence="10">
    <location>
        <begin position="77"/>
        <end position="99"/>
    </location>
</feature>
<evidence type="ECO:0000256" key="4">
    <source>
        <dbReference type="ARBA" id="ARBA00022679"/>
    </source>
</evidence>
<dbReference type="EMBL" id="WODC01000005">
    <property type="protein sequence ID" value="MUM77825.1"/>
    <property type="molecule type" value="Genomic_DNA"/>
</dbReference>
<keyword evidence="3 9" id="KW-1003">Cell membrane</keyword>
<dbReference type="InterPro" id="IPR004299">
    <property type="entry name" value="MBOAT_fam"/>
</dbReference>